<name>A0A816KBY5_BRANA</name>
<dbReference type="AlphaFoldDB" id="A0A816KBY5"/>
<dbReference type="Proteomes" id="UP001295469">
    <property type="component" value="Chromosome C02"/>
</dbReference>
<accession>A0A816KBY5</accession>
<evidence type="ECO:0000313" key="1">
    <source>
        <dbReference type="EMBL" id="CAF1919404.1"/>
    </source>
</evidence>
<organism evidence="1">
    <name type="scientific">Brassica napus</name>
    <name type="common">Rape</name>
    <dbReference type="NCBI Taxonomy" id="3708"/>
    <lineage>
        <taxon>Eukaryota</taxon>
        <taxon>Viridiplantae</taxon>
        <taxon>Streptophyta</taxon>
        <taxon>Embryophyta</taxon>
        <taxon>Tracheophyta</taxon>
        <taxon>Spermatophyta</taxon>
        <taxon>Magnoliopsida</taxon>
        <taxon>eudicotyledons</taxon>
        <taxon>Gunneridae</taxon>
        <taxon>Pentapetalae</taxon>
        <taxon>rosids</taxon>
        <taxon>malvids</taxon>
        <taxon>Brassicales</taxon>
        <taxon>Brassicaceae</taxon>
        <taxon>Brassiceae</taxon>
        <taxon>Brassica</taxon>
    </lineage>
</organism>
<dbReference type="Gene3D" id="3.40.50.410">
    <property type="entry name" value="von Willebrand factor, type A domain"/>
    <property type="match status" value="2"/>
</dbReference>
<dbReference type="EMBL" id="HG994366">
    <property type="protein sequence ID" value="CAF1919404.1"/>
    <property type="molecule type" value="Genomic_DNA"/>
</dbReference>
<dbReference type="PANTHER" id="PTHR10223">
    <property type="entry name" value="26S PROTEASOME NON-ATPASE REGULATORY SUBUNIT 4"/>
    <property type="match status" value="1"/>
</dbReference>
<dbReference type="InterPro" id="IPR027040">
    <property type="entry name" value="PSMD4"/>
</dbReference>
<sequence length="217" mass="24554">EKSSGIYDLHLLSVQSASSLAAHKLEGEILSKELYLQQTQTCNQELQIRLCCRIRWGFRSDYRGWIDGSTIAPTKSSTGIVFAVKRVKLYGFQDRKDQTQVRLMMMIVFCFSSAIEIESLFIQKTRNLIFDYVCCLVQQLRQAQTEAVNLLCGAKTKSNPENTVGMLTMVGLDVGEFNLTTAIQIAQLAFKHCQNKNQRERIIVFAGSYQDHVLSIA</sequence>
<reference evidence="1" key="1">
    <citation type="submission" date="2021-01" db="EMBL/GenBank/DDBJ databases">
        <authorList>
            <consortium name="Genoscope - CEA"/>
            <person name="William W."/>
        </authorList>
    </citation>
    <scope>NUCLEOTIDE SEQUENCE</scope>
</reference>
<dbReference type="PANTHER" id="PTHR10223:SF0">
    <property type="entry name" value="26S PROTEASOME NON-ATPASE REGULATORY SUBUNIT 4"/>
    <property type="match status" value="1"/>
</dbReference>
<gene>
    <name evidence="1" type="ORF">DARMORV10_C02P46880.1</name>
</gene>
<feature type="non-terminal residue" evidence="1">
    <location>
        <position position="217"/>
    </location>
</feature>
<proteinExistence type="predicted"/>
<protein>
    <submittedName>
        <fullName evidence="1">(rape) hypothetical protein</fullName>
    </submittedName>
</protein>
<dbReference type="InterPro" id="IPR036465">
    <property type="entry name" value="vWFA_dom_sf"/>
</dbReference>